<proteinExistence type="predicted"/>
<gene>
    <name evidence="1" type="ORF">SRL2020028_58360</name>
</gene>
<accession>A0AA37PYL1</accession>
<sequence length="71" mass="7627">MAMANRAPGSYDPAHWVGAYGHHAVNSGRDLRDAWDMVDIPAARQELTRTGVVQLPHLMGGNVIGAGRYGL</sequence>
<protein>
    <submittedName>
        <fullName evidence="1">Uncharacterized protein</fullName>
    </submittedName>
</protein>
<reference evidence="1" key="1">
    <citation type="submission" date="2022-07" db="EMBL/GenBank/DDBJ databases">
        <title>Mycobacterium kiyosense sp. nov., scotochromogenic slow-glowing species isolated from respiratory specimens.</title>
        <authorList>
            <person name="Fukano H."/>
            <person name="Kazumi Y."/>
            <person name="Sakagami N."/>
            <person name="Ato M."/>
            <person name="Mitarai S."/>
            <person name="Hoshino Y."/>
        </authorList>
    </citation>
    <scope>NUCLEOTIDE SEQUENCE</scope>
    <source>
        <strain evidence="1">SRL2020-028</strain>
    </source>
</reference>
<organism evidence="1 2">
    <name type="scientific">Mycobacterium kiyosense</name>
    <dbReference type="NCBI Taxonomy" id="2871094"/>
    <lineage>
        <taxon>Bacteria</taxon>
        <taxon>Bacillati</taxon>
        <taxon>Actinomycetota</taxon>
        <taxon>Actinomycetes</taxon>
        <taxon>Mycobacteriales</taxon>
        <taxon>Mycobacteriaceae</taxon>
        <taxon>Mycobacterium</taxon>
    </lineage>
</organism>
<dbReference type="EMBL" id="BRXE01000153">
    <property type="protein sequence ID" value="GLB86580.1"/>
    <property type="molecule type" value="Genomic_DNA"/>
</dbReference>
<comment type="caution">
    <text evidence="1">The sequence shown here is derived from an EMBL/GenBank/DDBJ whole genome shotgun (WGS) entry which is preliminary data.</text>
</comment>
<evidence type="ECO:0000313" key="2">
    <source>
        <dbReference type="Proteomes" id="UP001165663"/>
    </source>
</evidence>
<name>A0AA37PYL1_9MYCO</name>
<dbReference type="Proteomes" id="UP001165663">
    <property type="component" value="Unassembled WGS sequence"/>
</dbReference>
<dbReference type="AlphaFoldDB" id="A0AA37PYL1"/>
<evidence type="ECO:0000313" key="1">
    <source>
        <dbReference type="EMBL" id="GLB86580.1"/>
    </source>
</evidence>